<protein>
    <submittedName>
        <fullName evidence="6">Uncharacterized protein LOC111306018</fullName>
    </submittedName>
</protein>
<dbReference type="RefSeq" id="XP_022759655.1">
    <property type="nucleotide sequence ID" value="XM_022903920.1"/>
</dbReference>
<dbReference type="Pfam" id="PF15699">
    <property type="entry name" value="NPR1_interact"/>
    <property type="match status" value="1"/>
</dbReference>
<keyword evidence="5" id="KW-1185">Reference proteome</keyword>
<dbReference type="GeneID" id="111306018"/>
<evidence type="ECO:0000256" key="3">
    <source>
        <dbReference type="ARBA" id="ARBA00023242"/>
    </source>
</evidence>
<gene>
    <name evidence="6" type="primary">LOC111306018</name>
</gene>
<organism evidence="5 6">
    <name type="scientific">Durio zibethinus</name>
    <name type="common">Durian</name>
    <dbReference type="NCBI Taxonomy" id="66656"/>
    <lineage>
        <taxon>Eukaryota</taxon>
        <taxon>Viridiplantae</taxon>
        <taxon>Streptophyta</taxon>
        <taxon>Embryophyta</taxon>
        <taxon>Tracheophyta</taxon>
        <taxon>Spermatophyta</taxon>
        <taxon>Magnoliopsida</taxon>
        <taxon>eudicotyledons</taxon>
        <taxon>Gunneridae</taxon>
        <taxon>Pentapetalae</taxon>
        <taxon>rosids</taxon>
        <taxon>malvids</taxon>
        <taxon>Malvales</taxon>
        <taxon>Malvaceae</taxon>
        <taxon>Helicteroideae</taxon>
        <taxon>Durio</taxon>
    </lineage>
</organism>
<dbReference type="InterPro" id="IPR031425">
    <property type="entry name" value="NPR1/NH1-interacting"/>
</dbReference>
<keyword evidence="3" id="KW-0539">Nucleus</keyword>
<dbReference type="KEGG" id="dzi:111306018"/>
<evidence type="ECO:0000313" key="5">
    <source>
        <dbReference type="Proteomes" id="UP000515121"/>
    </source>
</evidence>
<feature type="region of interest" description="Disordered" evidence="4">
    <location>
        <begin position="1"/>
        <end position="22"/>
    </location>
</feature>
<accession>A0A6P6A4J7</accession>
<dbReference type="Proteomes" id="UP000515121">
    <property type="component" value="Unplaced"/>
</dbReference>
<dbReference type="GO" id="GO:0010112">
    <property type="term" value="P:regulation of systemic acquired resistance"/>
    <property type="evidence" value="ECO:0007669"/>
    <property type="project" value="InterPro"/>
</dbReference>
<evidence type="ECO:0000256" key="1">
    <source>
        <dbReference type="ARBA" id="ARBA00004123"/>
    </source>
</evidence>
<dbReference type="GO" id="GO:0005634">
    <property type="term" value="C:nucleus"/>
    <property type="evidence" value="ECO:0007669"/>
    <property type="project" value="UniProtKB-SubCell"/>
</dbReference>
<dbReference type="OrthoDB" id="1304316at2759"/>
<evidence type="ECO:0000256" key="4">
    <source>
        <dbReference type="SAM" id="MobiDB-lite"/>
    </source>
</evidence>
<evidence type="ECO:0000256" key="2">
    <source>
        <dbReference type="ARBA" id="ARBA00009937"/>
    </source>
</evidence>
<reference evidence="6" key="1">
    <citation type="submission" date="2025-08" db="UniProtKB">
        <authorList>
            <consortium name="RefSeq"/>
        </authorList>
    </citation>
    <scope>IDENTIFICATION</scope>
    <source>
        <tissue evidence="6">Fruit stalk</tissue>
    </source>
</reference>
<dbReference type="PANTHER" id="PTHR33669:SF14">
    <property type="entry name" value="NRR REPRESSOR HOMOLOG 3"/>
    <property type="match status" value="1"/>
</dbReference>
<feature type="compositionally biased region" description="Basic and acidic residues" evidence="4">
    <location>
        <begin position="108"/>
        <end position="123"/>
    </location>
</feature>
<sequence>MESAGPASKKREISHDDDDEEENMEKFYALVKSIREARDHLIMNNSSAEIANNEAAGRQSITKKRKLEEEKQVVVWQPSFQREDFMEEADQLKKPPAVSFASTSQSKEGTDINDPKEKVKEGLDLTLSL</sequence>
<dbReference type="AlphaFoldDB" id="A0A6P6A4J7"/>
<feature type="region of interest" description="Disordered" evidence="4">
    <location>
        <begin position="87"/>
        <end position="129"/>
    </location>
</feature>
<proteinExistence type="inferred from homology"/>
<comment type="subcellular location">
    <subcellularLocation>
        <location evidence="1">Nucleus</location>
    </subcellularLocation>
</comment>
<evidence type="ECO:0000313" key="6">
    <source>
        <dbReference type="RefSeq" id="XP_022759655.1"/>
    </source>
</evidence>
<dbReference type="PANTHER" id="PTHR33669">
    <property type="entry name" value="PROTEIN NEGATIVE REGULATOR OF RESISTANCE"/>
    <property type="match status" value="1"/>
</dbReference>
<name>A0A6P6A4J7_DURZI</name>
<comment type="similarity">
    <text evidence="2">Belongs to the NPR1-interactor family.</text>
</comment>